<dbReference type="AlphaFoldDB" id="A0AA39IL79"/>
<organism evidence="2 3">
    <name type="scientific">Steinernema hermaphroditum</name>
    <dbReference type="NCBI Taxonomy" id="289476"/>
    <lineage>
        <taxon>Eukaryota</taxon>
        <taxon>Metazoa</taxon>
        <taxon>Ecdysozoa</taxon>
        <taxon>Nematoda</taxon>
        <taxon>Chromadorea</taxon>
        <taxon>Rhabditida</taxon>
        <taxon>Tylenchina</taxon>
        <taxon>Panagrolaimomorpha</taxon>
        <taxon>Strongyloidoidea</taxon>
        <taxon>Steinernematidae</taxon>
        <taxon>Steinernema</taxon>
    </lineage>
</organism>
<gene>
    <name evidence="2" type="ORF">QR680_009120</name>
</gene>
<evidence type="ECO:0000313" key="3">
    <source>
        <dbReference type="Proteomes" id="UP001175271"/>
    </source>
</evidence>
<proteinExistence type="predicted"/>
<comment type="caution">
    <text evidence="2">The sequence shown here is derived from an EMBL/GenBank/DDBJ whole genome shotgun (WGS) entry which is preliminary data.</text>
</comment>
<dbReference type="EMBL" id="JAUCMV010000001">
    <property type="protein sequence ID" value="KAK0425277.1"/>
    <property type="molecule type" value="Genomic_DNA"/>
</dbReference>
<dbReference type="Proteomes" id="UP001175271">
    <property type="component" value="Unassembled WGS sequence"/>
</dbReference>
<reference evidence="2" key="1">
    <citation type="submission" date="2023-06" db="EMBL/GenBank/DDBJ databases">
        <title>Genomic analysis of the entomopathogenic nematode Steinernema hermaphroditum.</title>
        <authorList>
            <person name="Schwarz E.M."/>
            <person name="Heppert J.K."/>
            <person name="Baniya A."/>
            <person name="Schwartz H.T."/>
            <person name="Tan C.-H."/>
            <person name="Antoshechkin I."/>
            <person name="Sternberg P.W."/>
            <person name="Goodrich-Blair H."/>
            <person name="Dillman A.R."/>
        </authorList>
    </citation>
    <scope>NUCLEOTIDE SEQUENCE</scope>
    <source>
        <strain evidence="2">PS9179</strain>
        <tissue evidence="2">Whole animal</tissue>
    </source>
</reference>
<name>A0AA39IL79_9BILA</name>
<evidence type="ECO:0000256" key="1">
    <source>
        <dbReference type="SAM" id="MobiDB-lite"/>
    </source>
</evidence>
<keyword evidence="3" id="KW-1185">Reference proteome</keyword>
<protein>
    <submittedName>
        <fullName evidence="2">Uncharacterized protein</fullName>
    </submittedName>
</protein>
<accession>A0AA39IL79</accession>
<feature type="region of interest" description="Disordered" evidence="1">
    <location>
        <begin position="1"/>
        <end position="27"/>
    </location>
</feature>
<evidence type="ECO:0000313" key="2">
    <source>
        <dbReference type="EMBL" id="KAK0425277.1"/>
    </source>
</evidence>
<sequence>MKSSNTLKRVKFRIPSPDPPPSATVTPLDWLATRPRAIRPSPRTTHRDPVPYRQANFEACTLSASPNYSAVSPDATRGSLYRVVGFSMLSGALRVALLVPSQRESQIPRIPEVFGGLLAGRSPIDRLPNWWRHFRGDFVFSASVNHSPLASHAKTIGALSDFQKR</sequence>